<evidence type="ECO:0000313" key="8">
    <source>
        <dbReference type="Proteomes" id="UP001597469"/>
    </source>
</evidence>
<dbReference type="PANTHER" id="PTHR30250">
    <property type="entry name" value="PST FAMILY PREDICTED COLANIC ACID TRANSPORTER"/>
    <property type="match status" value="1"/>
</dbReference>
<comment type="subcellular location">
    <subcellularLocation>
        <location evidence="1">Cell membrane</location>
        <topology evidence="1">Multi-pass membrane protein</topology>
    </subcellularLocation>
</comment>
<organism evidence="7 8">
    <name type="scientific">Spirosoma soli</name>
    <dbReference type="NCBI Taxonomy" id="1770529"/>
    <lineage>
        <taxon>Bacteria</taxon>
        <taxon>Pseudomonadati</taxon>
        <taxon>Bacteroidota</taxon>
        <taxon>Cytophagia</taxon>
        <taxon>Cytophagales</taxon>
        <taxon>Cytophagaceae</taxon>
        <taxon>Spirosoma</taxon>
    </lineage>
</organism>
<feature type="transmembrane region" description="Helical" evidence="6">
    <location>
        <begin position="36"/>
        <end position="57"/>
    </location>
</feature>
<evidence type="ECO:0000313" key="7">
    <source>
        <dbReference type="EMBL" id="MFD2570785.1"/>
    </source>
</evidence>
<keyword evidence="2" id="KW-1003">Cell membrane</keyword>
<evidence type="ECO:0000256" key="4">
    <source>
        <dbReference type="ARBA" id="ARBA00022989"/>
    </source>
</evidence>
<keyword evidence="3 6" id="KW-0812">Transmembrane</keyword>
<evidence type="ECO:0000256" key="2">
    <source>
        <dbReference type="ARBA" id="ARBA00022475"/>
    </source>
</evidence>
<keyword evidence="8" id="KW-1185">Reference proteome</keyword>
<dbReference type="EMBL" id="JBHULN010000004">
    <property type="protein sequence ID" value="MFD2570785.1"/>
    <property type="molecule type" value="Genomic_DNA"/>
</dbReference>
<name>A0ABW5M183_9BACT</name>
<feature type="transmembrane region" description="Helical" evidence="6">
    <location>
        <begin position="9"/>
        <end position="30"/>
    </location>
</feature>
<keyword evidence="5 6" id="KW-0472">Membrane</keyword>
<keyword evidence="4 6" id="KW-1133">Transmembrane helix</keyword>
<proteinExistence type="predicted"/>
<reference evidence="8" key="1">
    <citation type="journal article" date="2019" name="Int. J. Syst. Evol. Microbiol.">
        <title>The Global Catalogue of Microorganisms (GCM) 10K type strain sequencing project: providing services to taxonomists for standard genome sequencing and annotation.</title>
        <authorList>
            <consortium name="The Broad Institute Genomics Platform"/>
            <consortium name="The Broad Institute Genome Sequencing Center for Infectious Disease"/>
            <person name="Wu L."/>
            <person name="Ma J."/>
        </authorList>
    </citation>
    <scope>NUCLEOTIDE SEQUENCE [LARGE SCALE GENOMIC DNA]</scope>
    <source>
        <strain evidence="8">KCTC 42805</strain>
    </source>
</reference>
<feature type="transmembrane region" description="Helical" evidence="6">
    <location>
        <begin position="180"/>
        <end position="203"/>
    </location>
</feature>
<dbReference type="InterPro" id="IPR002797">
    <property type="entry name" value="Polysacc_synth"/>
</dbReference>
<feature type="transmembrane region" description="Helical" evidence="6">
    <location>
        <begin position="158"/>
        <end position="174"/>
    </location>
</feature>
<feature type="transmembrane region" description="Helical" evidence="6">
    <location>
        <begin position="263"/>
        <end position="284"/>
    </location>
</feature>
<feature type="transmembrane region" description="Helical" evidence="6">
    <location>
        <begin position="343"/>
        <end position="365"/>
    </location>
</feature>
<evidence type="ECO:0000256" key="6">
    <source>
        <dbReference type="SAM" id="Phobius"/>
    </source>
</evidence>
<evidence type="ECO:0000256" key="3">
    <source>
        <dbReference type="ARBA" id="ARBA00022692"/>
    </source>
</evidence>
<feature type="transmembrane region" description="Helical" evidence="6">
    <location>
        <begin position="395"/>
        <end position="419"/>
    </location>
</feature>
<dbReference type="Proteomes" id="UP001597469">
    <property type="component" value="Unassembled WGS sequence"/>
</dbReference>
<feature type="transmembrane region" description="Helical" evidence="6">
    <location>
        <begin position="122"/>
        <end position="146"/>
    </location>
</feature>
<dbReference type="Pfam" id="PF01943">
    <property type="entry name" value="Polysacc_synt"/>
    <property type="match status" value="1"/>
</dbReference>
<evidence type="ECO:0000256" key="5">
    <source>
        <dbReference type="ARBA" id="ARBA00023136"/>
    </source>
</evidence>
<dbReference type="PANTHER" id="PTHR30250:SF11">
    <property type="entry name" value="O-ANTIGEN TRANSPORTER-RELATED"/>
    <property type="match status" value="1"/>
</dbReference>
<comment type="caution">
    <text evidence="7">The sequence shown here is derived from an EMBL/GenBank/DDBJ whole genome shotgun (WGS) entry which is preliminary data.</text>
</comment>
<evidence type="ECO:0000256" key="1">
    <source>
        <dbReference type="ARBA" id="ARBA00004651"/>
    </source>
</evidence>
<feature type="transmembrane region" description="Helical" evidence="6">
    <location>
        <begin position="224"/>
        <end position="243"/>
    </location>
</feature>
<dbReference type="InterPro" id="IPR050833">
    <property type="entry name" value="Poly_Biosynth_Transport"/>
</dbReference>
<feature type="transmembrane region" description="Helical" evidence="6">
    <location>
        <begin position="372"/>
        <end position="389"/>
    </location>
</feature>
<sequence length="430" mass="49030">MKKNIIFSFLIKLLSVIVNLLYVPLIINYINAERYGIWLTISSFIGWMGLLDIGFGNGLRNKYAEAIALNDIDAQRKIVNTTLFVLIVISFFILVIGSIAVNHVNWDSLLGVSEVYREELKELFYCVIILFSVQFIFQIITPIYYAIQRSSMVSFSNLLGNIFGLVGVLILKKYSQPSLISLGFIIMFGNILSFFILFSKYFFIERRGLLNIHMLPDLEHVKSIFSLGVKFFIVNIAYVVQYQSTNFLISKYFSFENVTEFNIAFKLFSVGAISFSIIISPVWSTVTNAYISNDYEWIERLIKKLLLMWLFICVGCCVALMLSDDIYKLWIGNNIQIPFSYSLGAAIIICTNCFSSIFIQVLNGLSKVNLQFWLSVVVIIIFIPLAYYLSVRLSLGVFGICIAIVLSNFNGMLVAPIQLSRIVYKMKKNT</sequence>
<dbReference type="RefSeq" id="WP_381521752.1">
    <property type="nucleotide sequence ID" value="NZ_JBHULN010000004.1"/>
</dbReference>
<protein>
    <submittedName>
        <fullName evidence="7">Lipopolysaccharide biosynthesis protein</fullName>
    </submittedName>
</protein>
<accession>A0ABW5M183</accession>
<feature type="transmembrane region" description="Helical" evidence="6">
    <location>
        <begin position="305"/>
        <end position="323"/>
    </location>
</feature>
<gene>
    <name evidence="7" type="ORF">ACFSUS_09090</name>
</gene>
<feature type="transmembrane region" description="Helical" evidence="6">
    <location>
        <begin position="78"/>
        <end position="102"/>
    </location>
</feature>